<gene>
    <name evidence="2" type="primary">SSCI74740.1</name>
</gene>
<keyword evidence="1" id="KW-0812">Transmembrane</keyword>
<evidence type="ECO:0000313" key="3">
    <source>
        <dbReference type="Proteomes" id="UP000242770"/>
    </source>
</evidence>
<dbReference type="Proteomes" id="UP000242770">
    <property type="component" value="Unassembled WGS sequence"/>
</dbReference>
<organism evidence="2 3">
    <name type="scientific">Sporisorium scitamineum</name>
    <dbReference type="NCBI Taxonomy" id="49012"/>
    <lineage>
        <taxon>Eukaryota</taxon>
        <taxon>Fungi</taxon>
        <taxon>Dikarya</taxon>
        <taxon>Basidiomycota</taxon>
        <taxon>Ustilaginomycotina</taxon>
        <taxon>Ustilaginomycetes</taxon>
        <taxon>Ustilaginales</taxon>
        <taxon>Ustilaginaceae</taxon>
        <taxon>Sporisorium</taxon>
    </lineage>
</organism>
<feature type="transmembrane region" description="Helical" evidence="1">
    <location>
        <begin position="104"/>
        <end position="125"/>
    </location>
</feature>
<feature type="non-terminal residue" evidence="2">
    <location>
        <position position="126"/>
    </location>
</feature>
<protein>
    <submittedName>
        <fullName evidence="2">Uncharacterized protein</fullName>
    </submittedName>
</protein>
<evidence type="ECO:0000256" key="1">
    <source>
        <dbReference type="SAM" id="Phobius"/>
    </source>
</evidence>
<evidence type="ECO:0000313" key="2">
    <source>
        <dbReference type="EMBL" id="CDS01780.1"/>
    </source>
</evidence>
<dbReference type="AlphaFoldDB" id="A0A0F7RZ22"/>
<sequence length="126" mass="13329">MATITTLPSVRLPLWDQYTIAALVLASTILIVLLYLLFASPSRSPLSSAPAGFTRLDIHDAESPDSVSASAEAEVKHEVDGYAFELRKALGTPIDAAAYEARRLAVHVVIALLSVVGLAIDATSIV</sequence>
<dbReference type="EMBL" id="CCFA01004563">
    <property type="protein sequence ID" value="CDS01780.1"/>
    <property type="molecule type" value="Genomic_DNA"/>
</dbReference>
<feature type="transmembrane region" description="Helical" evidence="1">
    <location>
        <begin position="20"/>
        <end position="38"/>
    </location>
</feature>
<reference evidence="3" key="1">
    <citation type="submission" date="2014-06" db="EMBL/GenBank/DDBJ databases">
        <authorList>
            <person name="Berkman P.J."/>
        </authorList>
    </citation>
    <scope>NUCLEOTIDE SEQUENCE [LARGE SCALE GENOMIC DNA]</scope>
</reference>
<accession>A0A0F7RZ22</accession>
<keyword evidence="3" id="KW-1185">Reference proteome</keyword>
<keyword evidence="1" id="KW-1133">Transmembrane helix</keyword>
<proteinExistence type="predicted"/>
<dbReference type="STRING" id="49012.A0A0F7RZ22"/>
<name>A0A0F7RZ22_9BASI</name>
<keyword evidence="1" id="KW-0472">Membrane</keyword>